<gene>
    <name evidence="2" type="ORF">GCM10010976_23700</name>
</gene>
<reference evidence="2" key="2">
    <citation type="submission" date="2020-09" db="EMBL/GenBank/DDBJ databases">
        <authorList>
            <person name="Sun Q."/>
            <person name="Zhou Y."/>
        </authorList>
    </citation>
    <scope>NUCLEOTIDE SEQUENCE</scope>
    <source>
        <strain evidence="2">CGMCC 1.12751</strain>
    </source>
</reference>
<dbReference type="AlphaFoldDB" id="A0A917LR60"/>
<feature type="chain" id="PRO_5037138638" description="Peptidase M48 domain-containing protein" evidence="1">
    <location>
        <begin position="21"/>
        <end position="380"/>
    </location>
</feature>
<keyword evidence="3" id="KW-1185">Reference proteome</keyword>
<proteinExistence type="predicted"/>
<feature type="signal peptide" evidence="1">
    <location>
        <begin position="1"/>
        <end position="20"/>
    </location>
</feature>
<reference evidence="2" key="1">
    <citation type="journal article" date="2014" name="Int. J. Syst. Evol. Microbiol.">
        <title>Complete genome sequence of Corynebacterium casei LMG S-19264T (=DSM 44701T), isolated from a smear-ripened cheese.</title>
        <authorList>
            <consortium name="US DOE Joint Genome Institute (JGI-PGF)"/>
            <person name="Walter F."/>
            <person name="Albersmeier A."/>
            <person name="Kalinowski J."/>
            <person name="Ruckert C."/>
        </authorList>
    </citation>
    <scope>NUCLEOTIDE SEQUENCE</scope>
    <source>
        <strain evidence="2">CGMCC 1.12751</strain>
    </source>
</reference>
<evidence type="ECO:0008006" key="4">
    <source>
        <dbReference type="Google" id="ProtNLM"/>
    </source>
</evidence>
<dbReference type="Gene3D" id="1.25.40.10">
    <property type="entry name" value="Tetratricopeptide repeat domain"/>
    <property type="match status" value="1"/>
</dbReference>
<protein>
    <recommendedName>
        <fullName evidence="4">Peptidase M48 domain-containing protein</fullName>
    </recommendedName>
</protein>
<dbReference type="RefSeq" id="WP_188465157.1">
    <property type="nucleotide sequence ID" value="NZ_BMFQ01000003.1"/>
</dbReference>
<dbReference type="InterPro" id="IPR011990">
    <property type="entry name" value="TPR-like_helical_dom_sf"/>
</dbReference>
<dbReference type="SUPFAM" id="SSF48452">
    <property type="entry name" value="TPR-like"/>
    <property type="match status" value="1"/>
</dbReference>
<comment type="caution">
    <text evidence="2">The sequence shown here is derived from an EMBL/GenBank/DDBJ whole genome shotgun (WGS) entry which is preliminary data.</text>
</comment>
<evidence type="ECO:0000313" key="2">
    <source>
        <dbReference type="EMBL" id="GGG51798.1"/>
    </source>
</evidence>
<evidence type="ECO:0000256" key="1">
    <source>
        <dbReference type="SAM" id="SignalP"/>
    </source>
</evidence>
<dbReference type="Proteomes" id="UP000625976">
    <property type="component" value="Unassembled WGS sequence"/>
</dbReference>
<evidence type="ECO:0000313" key="3">
    <source>
        <dbReference type="Proteomes" id="UP000625976"/>
    </source>
</evidence>
<name>A0A917LR60_9FLAO</name>
<organism evidence="2 3">
    <name type="scientific">Bizionia arctica</name>
    <dbReference type="NCBI Taxonomy" id="1495645"/>
    <lineage>
        <taxon>Bacteria</taxon>
        <taxon>Pseudomonadati</taxon>
        <taxon>Bacteroidota</taxon>
        <taxon>Flavobacteriia</taxon>
        <taxon>Flavobacteriales</taxon>
        <taxon>Flavobacteriaceae</taxon>
        <taxon>Bizionia</taxon>
    </lineage>
</organism>
<sequence length="380" mass="43492">MTKSLLYFILSFLVFNISFAQTGLNEKEQITVVFNKLVAAYGNSKTAPNLKITSTKERRTPAIYFATPVPTISVDKNLLIICNRFGADSDSALSIIIAHELAHYYNDHTFCTDFAFAVRKKDNEFSNKLKALSKNEKLAIETEADHKGLFYSCMAGYKPFDVYPELLDAIYNYYELVDSDNGYPTKKERKAINLQAQQKINELYMLFLEGIAANNKGDYDQAISNFETLNSYFPSRENYNNLGVSRTLKALKYKPLSREAYKNPERFSYPLGIDTNSRLKQPSQERSLDEASYQLMEDLLKRAQKDFEKAISLDDTYTQSYINLACVFELLGNSMAAIGKINELPKEQQNSRAAQRILAIAYYNLEMEEKALEIWKNLKL</sequence>
<dbReference type="EMBL" id="BMFQ01000003">
    <property type="protein sequence ID" value="GGG51798.1"/>
    <property type="molecule type" value="Genomic_DNA"/>
</dbReference>
<keyword evidence="1" id="KW-0732">Signal</keyword>
<accession>A0A917LR60</accession>